<dbReference type="SMART" id="SM00389">
    <property type="entry name" value="HOX"/>
    <property type="match status" value="1"/>
</dbReference>
<keyword evidence="3 6" id="KW-0238">DNA-binding</keyword>
<dbReference type="EMBL" id="CP111016">
    <property type="protein sequence ID" value="WAR06609.1"/>
    <property type="molecule type" value="Genomic_DNA"/>
</dbReference>
<protein>
    <submittedName>
        <fullName evidence="10">HXC11-like protein</fullName>
    </submittedName>
</protein>
<evidence type="ECO:0000256" key="2">
    <source>
        <dbReference type="ARBA" id="ARBA00006317"/>
    </source>
</evidence>
<feature type="DNA-binding region" description="Homeobox" evidence="6">
    <location>
        <begin position="28"/>
        <end position="87"/>
    </location>
</feature>
<organism evidence="10 11">
    <name type="scientific">Mya arenaria</name>
    <name type="common">Soft-shell clam</name>
    <dbReference type="NCBI Taxonomy" id="6604"/>
    <lineage>
        <taxon>Eukaryota</taxon>
        <taxon>Metazoa</taxon>
        <taxon>Spiralia</taxon>
        <taxon>Lophotrochozoa</taxon>
        <taxon>Mollusca</taxon>
        <taxon>Bivalvia</taxon>
        <taxon>Autobranchia</taxon>
        <taxon>Heteroconchia</taxon>
        <taxon>Euheterodonta</taxon>
        <taxon>Imparidentia</taxon>
        <taxon>Neoheterodontei</taxon>
        <taxon>Myida</taxon>
        <taxon>Myoidea</taxon>
        <taxon>Myidae</taxon>
        <taxon>Mya</taxon>
    </lineage>
</organism>
<dbReference type="InterPro" id="IPR046333">
    <property type="entry name" value="HXA10/ABDB-like"/>
</dbReference>
<dbReference type="InterPro" id="IPR017970">
    <property type="entry name" value="Homeobox_CS"/>
</dbReference>
<sequence>MWSICLIGDMGNAIHLPSTTLAPTAVTLRKRRRPYSKFQIAELEREYNSSTYISKSRRWELSQLINLSERQIKIWFQNRRIKAKKITKHDGDSDKDGSPDVPDIGMHMGQ</sequence>
<feature type="domain" description="Homeobox" evidence="9">
    <location>
        <begin position="26"/>
        <end position="86"/>
    </location>
</feature>
<evidence type="ECO:0000256" key="3">
    <source>
        <dbReference type="ARBA" id="ARBA00023125"/>
    </source>
</evidence>
<evidence type="ECO:0000259" key="9">
    <source>
        <dbReference type="PROSITE" id="PS50071"/>
    </source>
</evidence>
<dbReference type="InterPro" id="IPR020479">
    <property type="entry name" value="HD_metazoa"/>
</dbReference>
<dbReference type="PROSITE" id="PS50071">
    <property type="entry name" value="HOMEOBOX_2"/>
    <property type="match status" value="1"/>
</dbReference>
<dbReference type="InterPro" id="IPR001356">
    <property type="entry name" value="HD"/>
</dbReference>
<dbReference type="CDD" id="cd00086">
    <property type="entry name" value="homeodomain"/>
    <property type="match status" value="1"/>
</dbReference>
<comment type="similarity">
    <text evidence="2">Belongs to the Abd-B homeobox family.</text>
</comment>
<dbReference type="PROSITE" id="PS00027">
    <property type="entry name" value="HOMEOBOX_1"/>
    <property type="match status" value="1"/>
</dbReference>
<evidence type="ECO:0000313" key="11">
    <source>
        <dbReference type="Proteomes" id="UP001164746"/>
    </source>
</evidence>
<gene>
    <name evidence="10" type="ORF">MAR_021978</name>
</gene>
<dbReference type="Pfam" id="PF00046">
    <property type="entry name" value="Homeodomain"/>
    <property type="match status" value="1"/>
</dbReference>
<feature type="compositionally biased region" description="Basic and acidic residues" evidence="8">
    <location>
        <begin position="88"/>
        <end position="98"/>
    </location>
</feature>
<comment type="subcellular location">
    <subcellularLocation>
        <location evidence="1 6 7">Nucleus</location>
    </subcellularLocation>
</comment>
<reference evidence="10" key="1">
    <citation type="submission" date="2022-11" db="EMBL/GenBank/DDBJ databases">
        <title>Centuries of genome instability and evolution in soft-shell clam transmissible cancer (bioRxiv).</title>
        <authorList>
            <person name="Hart S.F.M."/>
            <person name="Yonemitsu M.A."/>
            <person name="Giersch R.M."/>
            <person name="Beal B.F."/>
            <person name="Arriagada G."/>
            <person name="Davis B.W."/>
            <person name="Ostrander E.A."/>
            <person name="Goff S.P."/>
            <person name="Metzger M.J."/>
        </authorList>
    </citation>
    <scope>NUCLEOTIDE SEQUENCE</scope>
    <source>
        <strain evidence="10">MELC-2E11</strain>
        <tissue evidence="10">Siphon/mantle</tissue>
    </source>
</reference>
<dbReference type="Proteomes" id="UP001164746">
    <property type="component" value="Chromosome 5"/>
</dbReference>
<keyword evidence="11" id="KW-1185">Reference proteome</keyword>
<dbReference type="Gene3D" id="1.10.10.60">
    <property type="entry name" value="Homeodomain-like"/>
    <property type="match status" value="1"/>
</dbReference>
<evidence type="ECO:0000313" key="10">
    <source>
        <dbReference type="EMBL" id="WAR06609.1"/>
    </source>
</evidence>
<proteinExistence type="inferred from homology"/>
<dbReference type="InterPro" id="IPR009057">
    <property type="entry name" value="Homeodomain-like_sf"/>
</dbReference>
<evidence type="ECO:0000256" key="8">
    <source>
        <dbReference type="SAM" id="MobiDB-lite"/>
    </source>
</evidence>
<dbReference type="SUPFAM" id="SSF46689">
    <property type="entry name" value="Homeodomain-like"/>
    <property type="match status" value="1"/>
</dbReference>
<keyword evidence="4 6" id="KW-0371">Homeobox</keyword>
<feature type="region of interest" description="Disordered" evidence="8">
    <location>
        <begin position="86"/>
        <end position="110"/>
    </location>
</feature>
<evidence type="ECO:0000256" key="6">
    <source>
        <dbReference type="PROSITE-ProRule" id="PRU00108"/>
    </source>
</evidence>
<evidence type="ECO:0000256" key="1">
    <source>
        <dbReference type="ARBA" id="ARBA00004123"/>
    </source>
</evidence>
<evidence type="ECO:0000256" key="5">
    <source>
        <dbReference type="ARBA" id="ARBA00023242"/>
    </source>
</evidence>
<name>A0ABY7EBV7_MYAAR</name>
<evidence type="ECO:0000256" key="4">
    <source>
        <dbReference type="ARBA" id="ARBA00023155"/>
    </source>
</evidence>
<accession>A0ABY7EBV7</accession>
<keyword evidence="5 6" id="KW-0539">Nucleus</keyword>
<dbReference type="PRINTS" id="PR00024">
    <property type="entry name" value="HOMEOBOX"/>
</dbReference>
<dbReference type="PANTHER" id="PTHR45874">
    <property type="entry name" value="HOMEOBOX PROTEIN ABDOMINAL-B"/>
    <property type="match status" value="1"/>
</dbReference>
<evidence type="ECO:0000256" key="7">
    <source>
        <dbReference type="RuleBase" id="RU000682"/>
    </source>
</evidence>